<name>A0A076EYQ4_RHOOP</name>
<dbReference type="InterPro" id="IPR020613">
    <property type="entry name" value="Thiolase_CS"/>
</dbReference>
<dbReference type="GO" id="GO:0016747">
    <property type="term" value="F:acyltransferase activity, transferring groups other than amino-acyl groups"/>
    <property type="evidence" value="ECO:0007669"/>
    <property type="project" value="InterPro"/>
</dbReference>
<accession>A0A076EYQ4</accession>
<evidence type="ECO:0000256" key="1">
    <source>
        <dbReference type="ARBA" id="ARBA00012352"/>
    </source>
</evidence>
<dbReference type="Pfam" id="PF00108">
    <property type="entry name" value="Thiolase_N"/>
    <property type="match status" value="1"/>
</dbReference>
<dbReference type="AlphaFoldDB" id="A0A076EYQ4"/>
<evidence type="ECO:0000256" key="4">
    <source>
        <dbReference type="ARBA" id="ARBA00023055"/>
    </source>
</evidence>
<organism evidence="9 10">
    <name type="scientific">Rhodococcus opacus</name>
    <name type="common">Nocardia opaca</name>
    <dbReference type="NCBI Taxonomy" id="37919"/>
    <lineage>
        <taxon>Bacteria</taxon>
        <taxon>Bacillati</taxon>
        <taxon>Actinomycetota</taxon>
        <taxon>Actinomycetes</taxon>
        <taxon>Mycobacteriales</taxon>
        <taxon>Nocardiaceae</taxon>
        <taxon>Rhodococcus</taxon>
    </lineage>
</organism>
<feature type="domain" description="Thiolase C-terminal" evidence="8">
    <location>
        <begin position="271"/>
        <end position="397"/>
    </location>
</feature>
<dbReference type="InterPro" id="IPR016039">
    <property type="entry name" value="Thiolase-like"/>
</dbReference>
<sequence length="401" mass="41822">MSADDIWIIGTSMTPFGRHADRDLIDLASDAALAALADADMTIENIDILTMGNVYEANSHNGQRLQKQIGQTGIPVYNVVNACATGATAVRVAILSIKAGESDIGLAVGVEKMGKGGLIGGVAKNRDTKRVYTPSGRYGAVLKTEGILGTSIMPGVFAQAGTEYALAHGVTAEHFAKVAQKNHAHSVLNPLAHYRKEFSLDEVLNADVIAYPNTLPMCCPNTDGAAAVVVVSDAKLKTLDPDVRRRAVKISASVMTSDPWVEGGQVQPDVSTLTRQAADAAYAQAGIGPEDLDLVELHDCFATAELIHYDNLSLCKPGEAADFLDSGAPWRDGSTPVNVSGGLLSKGHPLGATGIANIYEVATHLRGEAGPRQIEGAKVGLTHVIGLASACSVHILESGAA</sequence>
<evidence type="ECO:0000313" key="9">
    <source>
        <dbReference type="EMBL" id="AII10916.1"/>
    </source>
</evidence>
<dbReference type="InterPro" id="IPR020616">
    <property type="entry name" value="Thiolase_N"/>
</dbReference>
<evidence type="ECO:0000259" key="7">
    <source>
        <dbReference type="Pfam" id="PF00108"/>
    </source>
</evidence>
<protein>
    <recommendedName>
        <fullName evidence="1">propanoyl-CoA C-acyltransferase</fullName>
        <ecNumber evidence="1">2.3.1.176</ecNumber>
    </recommendedName>
    <alternativeName>
        <fullName evidence="6">Propanoyl-CoA C-acyltransferase</fullName>
    </alternativeName>
</protein>
<dbReference type="GO" id="GO:0008289">
    <property type="term" value="F:lipid binding"/>
    <property type="evidence" value="ECO:0007669"/>
    <property type="project" value="UniProtKB-KW"/>
</dbReference>
<evidence type="ECO:0000313" key="10">
    <source>
        <dbReference type="Proteomes" id="UP000028488"/>
    </source>
</evidence>
<dbReference type="InterPro" id="IPR055140">
    <property type="entry name" value="Thiolase_C_2"/>
</dbReference>
<dbReference type="SMR" id="A0A076EYQ4"/>
<dbReference type="InterPro" id="IPR002155">
    <property type="entry name" value="Thiolase"/>
</dbReference>
<evidence type="ECO:0000256" key="5">
    <source>
        <dbReference type="ARBA" id="ARBA00023121"/>
    </source>
</evidence>
<dbReference type="EMBL" id="CP008949">
    <property type="protein sequence ID" value="AII10916.1"/>
    <property type="molecule type" value="Genomic_DNA"/>
</dbReference>
<dbReference type="PANTHER" id="PTHR42870">
    <property type="entry name" value="ACETYL-COA C-ACETYLTRANSFERASE"/>
    <property type="match status" value="1"/>
</dbReference>
<gene>
    <name evidence="9" type="ORF">EP51_43060</name>
</gene>
<keyword evidence="2" id="KW-0813">Transport</keyword>
<dbReference type="EC" id="2.3.1.176" evidence="1"/>
<keyword evidence="4" id="KW-0445">Lipid transport</keyword>
<reference evidence="9 10" key="1">
    <citation type="submission" date="2014-07" db="EMBL/GenBank/DDBJ databases">
        <title>Genome Sequence of Rhodococcus opacus Strain R7, a Biodegrader of Mono- and Polycyclic Aromatic Hydrocarbons.</title>
        <authorList>
            <person name="Di Gennaro P."/>
            <person name="Zampolli J."/>
            <person name="Presti I."/>
            <person name="Cappelletti M."/>
            <person name="D'Ursi P."/>
            <person name="Orro A."/>
            <person name="Mezzelani A."/>
            <person name="Milanesi L."/>
        </authorList>
    </citation>
    <scope>NUCLEOTIDE SEQUENCE [LARGE SCALE GENOMIC DNA]</scope>
    <source>
        <strain evidence="9 10">R7</strain>
        <plasmid evidence="9">pPDG2</plasmid>
    </source>
</reference>
<evidence type="ECO:0000259" key="8">
    <source>
        <dbReference type="Pfam" id="PF22691"/>
    </source>
</evidence>
<evidence type="ECO:0000256" key="2">
    <source>
        <dbReference type="ARBA" id="ARBA00022448"/>
    </source>
</evidence>
<feature type="domain" description="Thiolase N-terminal" evidence="7">
    <location>
        <begin position="7"/>
        <end position="197"/>
    </location>
</feature>
<dbReference type="PROSITE" id="PS00737">
    <property type="entry name" value="THIOLASE_2"/>
    <property type="match status" value="1"/>
</dbReference>
<evidence type="ECO:0000256" key="6">
    <source>
        <dbReference type="ARBA" id="ARBA00032316"/>
    </source>
</evidence>
<dbReference type="Pfam" id="PF22691">
    <property type="entry name" value="Thiolase_C_1"/>
    <property type="match status" value="1"/>
</dbReference>
<dbReference type="Proteomes" id="UP000028488">
    <property type="component" value="Plasmid pPDG2"/>
</dbReference>
<dbReference type="Gene3D" id="3.40.47.10">
    <property type="match status" value="1"/>
</dbReference>
<keyword evidence="5" id="KW-0446">Lipid-binding</keyword>
<dbReference type="GO" id="GO:0006869">
    <property type="term" value="P:lipid transport"/>
    <property type="evidence" value="ECO:0007669"/>
    <property type="project" value="UniProtKB-KW"/>
</dbReference>
<keyword evidence="9" id="KW-0614">Plasmid</keyword>
<dbReference type="RefSeq" id="WP_128643315.1">
    <property type="nucleotide sequence ID" value="NZ_CP008949.1"/>
</dbReference>
<dbReference type="SUPFAM" id="SSF53901">
    <property type="entry name" value="Thiolase-like"/>
    <property type="match status" value="2"/>
</dbReference>
<keyword evidence="3" id="KW-0808">Transferase</keyword>
<dbReference type="CDD" id="cd00829">
    <property type="entry name" value="SCP-x_thiolase"/>
    <property type="match status" value="1"/>
</dbReference>
<dbReference type="PANTHER" id="PTHR42870:SF1">
    <property type="entry name" value="NON-SPECIFIC LIPID-TRANSFER PROTEIN-LIKE 2"/>
    <property type="match status" value="1"/>
</dbReference>
<proteinExistence type="predicted"/>
<geneLocation type="plasmid" evidence="9 10">
    <name>pPDG2</name>
</geneLocation>
<dbReference type="PIRSF" id="PIRSF000429">
    <property type="entry name" value="Ac-CoA_Ac_transf"/>
    <property type="match status" value="1"/>
</dbReference>
<evidence type="ECO:0000256" key="3">
    <source>
        <dbReference type="ARBA" id="ARBA00022679"/>
    </source>
</evidence>